<dbReference type="EMBL" id="LN483157">
    <property type="protein sequence ID" value="CED84089.1"/>
    <property type="molecule type" value="Genomic_DNA"/>
</dbReference>
<proteinExistence type="inferred from homology"/>
<dbReference type="GO" id="GO:0031422">
    <property type="term" value="C:RecQ family helicase-topoisomerase III complex"/>
    <property type="evidence" value="ECO:0007669"/>
    <property type="project" value="TreeGrafter"/>
</dbReference>
<dbReference type="GO" id="GO:0016604">
    <property type="term" value="C:nuclear body"/>
    <property type="evidence" value="ECO:0007669"/>
    <property type="project" value="TreeGrafter"/>
</dbReference>
<evidence type="ECO:0000259" key="4">
    <source>
        <dbReference type="Pfam" id="PF08585"/>
    </source>
</evidence>
<protein>
    <recommendedName>
        <fullName evidence="2">RecQ-mediated genome instability protein 1</fullName>
    </recommendedName>
</protein>
<feature type="compositionally biased region" description="Basic and acidic residues" evidence="3">
    <location>
        <begin position="146"/>
        <end position="155"/>
    </location>
</feature>
<dbReference type="PANTHER" id="PTHR14790:SF15">
    <property type="entry name" value="RECQ-MEDIATED GENOME INSTABILITY PROTEIN 1"/>
    <property type="match status" value="1"/>
</dbReference>
<reference evidence="5" key="1">
    <citation type="submission" date="2014-08" db="EMBL/GenBank/DDBJ databases">
        <authorList>
            <person name="Sharma Rahul"/>
            <person name="Thines Marco"/>
        </authorList>
    </citation>
    <scope>NUCLEOTIDE SEQUENCE</scope>
</reference>
<feature type="region of interest" description="Disordered" evidence="3">
    <location>
        <begin position="255"/>
        <end position="284"/>
    </location>
</feature>
<name>A0A0F7STU2_PHARH</name>
<dbReference type="Pfam" id="PF08585">
    <property type="entry name" value="RMI1_N_C"/>
    <property type="match status" value="1"/>
</dbReference>
<feature type="region of interest" description="Disordered" evidence="3">
    <location>
        <begin position="434"/>
        <end position="499"/>
    </location>
</feature>
<evidence type="ECO:0000256" key="3">
    <source>
        <dbReference type="SAM" id="MobiDB-lite"/>
    </source>
</evidence>
<evidence type="ECO:0000256" key="1">
    <source>
        <dbReference type="ARBA" id="ARBA00006395"/>
    </source>
</evidence>
<feature type="domain" description="RecQ mediated genome instability protein 1 OB-fold" evidence="4">
    <location>
        <begin position="91"/>
        <end position="229"/>
    </location>
</feature>
<feature type="region of interest" description="Disordered" evidence="3">
    <location>
        <begin position="331"/>
        <end position="362"/>
    </location>
</feature>
<feature type="compositionally biased region" description="Polar residues" evidence="3">
    <location>
        <begin position="434"/>
        <end position="448"/>
    </location>
</feature>
<evidence type="ECO:0000256" key="2">
    <source>
        <dbReference type="ARBA" id="ARBA00018987"/>
    </source>
</evidence>
<comment type="similarity">
    <text evidence="1">Belongs to the RMI1 family.</text>
</comment>
<dbReference type="PANTHER" id="PTHR14790">
    <property type="entry name" value="RECQ-MEDIATED GENOME INSTABILITY PROTEIN 1 RMI1"/>
    <property type="match status" value="1"/>
</dbReference>
<dbReference type="InterPro" id="IPR013894">
    <property type="entry name" value="RMI1_OB"/>
</dbReference>
<evidence type="ECO:0000313" key="5">
    <source>
        <dbReference type="EMBL" id="CED84089.1"/>
    </source>
</evidence>
<sequence length="499" mass="55215">MSTHSAQIGPILNNLKFLYPKPAIDPEWVTNIIQSIQEKTPGLTLQQQIKQVNLAFLESDLEQSTVHGTGFPLELITGEDMMHQQVLYQGQKQGCLVMIMAITEIGASAYNLKRTLNDKREVRSGRAQIRRLPVEEEGAEDGSGNGREEDEKEGTGPKYTRSMLKFTLSDGVHEVEAIEYRKIPNLVLGETRLGCKLVLQNVKVLRGLLLLTPENCSVKGYSVPQWCEGIREEIALERSLNDRLGIDPEPEQHNIALSPPNLPPRARTEGQPLHQGPIDIDFDDDDVNKEEEEEDYIPEGFELMPAHMPLNTVPRGQSSIIYESTSTPIPASVLPTRRAAPSPVKQPAPKRQNSSVGKRSATKIAEEKWDIDLELAIAEAEGMDEDDWAALDEMNDVDVVKKGGEFSGAGQSNPTSVQTETSSRFFRFVNSTVAQHSKSRPMESSTLATAGEREPIVLSDEETTWKTYRSSQLGAVKDQRPSQQGAPASTPDANIIEID</sequence>
<dbReference type="Gene3D" id="2.40.50.770">
    <property type="entry name" value="RecQ-mediated genome instability protein Rmi1, C-terminal domain"/>
    <property type="match status" value="1"/>
</dbReference>
<dbReference type="GO" id="GO:0000724">
    <property type="term" value="P:double-strand break repair via homologous recombination"/>
    <property type="evidence" value="ECO:0007669"/>
    <property type="project" value="TreeGrafter"/>
</dbReference>
<feature type="region of interest" description="Disordered" evidence="3">
    <location>
        <begin position="127"/>
        <end position="158"/>
    </location>
</feature>
<dbReference type="InterPro" id="IPR042470">
    <property type="entry name" value="RMI1_N_C_sf"/>
</dbReference>
<organism evidence="5">
    <name type="scientific">Phaffia rhodozyma</name>
    <name type="common">Yeast</name>
    <name type="synonym">Xanthophyllomyces dendrorhous</name>
    <dbReference type="NCBI Taxonomy" id="264483"/>
    <lineage>
        <taxon>Eukaryota</taxon>
        <taxon>Fungi</taxon>
        <taxon>Dikarya</taxon>
        <taxon>Basidiomycota</taxon>
        <taxon>Agaricomycotina</taxon>
        <taxon>Tremellomycetes</taxon>
        <taxon>Cystofilobasidiales</taxon>
        <taxon>Mrakiaceae</taxon>
        <taxon>Phaffia</taxon>
    </lineage>
</organism>
<dbReference type="GO" id="GO:0000712">
    <property type="term" value="P:resolution of meiotic recombination intermediates"/>
    <property type="evidence" value="ECO:0007669"/>
    <property type="project" value="TreeGrafter"/>
</dbReference>
<dbReference type="AlphaFoldDB" id="A0A0F7STU2"/>
<accession>A0A0F7STU2</accession>